<gene>
    <name evidence="2" type="ORF">NHX12_012883</name>
</gene>
<evidence type="ECO:0000313" key="2">
    <source>
        <dbReference type="EMBL" id="KAJ3586485.1"/>
    </source>
</evidence>
<comment type="caution">
    <text evidence="2">The sequence shown here is derived from an EMBL/GenBank/DDBJ whole genome shotgun (WGS) entry which is preliminary data.</text>
</comment>
<reference evidence="2" key="1">
    <citation type="submission" date="2022-07" db="EMBL/GenBank/DDBJ databases">
        <title>Chromosome-level genome of Muraenolepis orangiensis.</title>
        <authorList>
            <person name="Kim J."/>
        </authorList>
    </citation>
    <scope>NUCLEOTIDE SEQUENCE</scope>
    <source>
        <strain evidence="2">KU_S4_2022</strain>
        <tissue evidence="2">Muscle</tissue>
    </source>
</reference>
<evidence type="ECO:0000313" key="3">
    <source>
        <dbReference type="Proteomes" id="UP001148018"/>
    </source>
</evidence>
<keyword evidence="3" id="KW-1185">Reference proteome</keyword>
<feature type="compositionally biased region" description="Basic and acidic residues" evidence="1">
    <location>
        <begin position="55"/>
        <end position="70"/>
    </location>
</feature>
<name>A0A9Q0DDB2_9TELE</name>
<feature type="non-terminal residue" evidence="2">
    <location>
        <position position="1"/>
    </location>
</feature>
<feature type="region of interest" description="Disordered" evidence="1">
    <location>
        <begin position="44"/>
        <end position="70"/>
    </location>
</feature>
<organism evidence="2 3">
    <name type="scientific">Muraenolepis orangiensis</name>
    <name type="common">Patagonian moray cod</name>
    <dbReference type="NCBI Taxonomy" id="630683"/>
    <lineage>
        <taxon>Eukaryota</taxon>
        <taxon>Metazoa</taxon>
        <taxon>Chordata</taxon>
        <taxon>Craniata</taxon>
        <taxon>Vertebrata</taxon>
        <taxon>Euteleostomi</taxon>
        <taxon>Actinopterygii</taxon>
        <taxon>Neopterygii</taxon>
        <taxon>Teleostei</taxon>
        <taxon>Neoteleostei</taxon>
        <taxon>Acanthomorphata</taxon>
        <taxon>Zeiogadaria</taxon>
        <taxon>Gadariae</taxon>
        <taxon>Gadiformes</taxon>
        <taxon>Muraenolepidoidei</taxon>
        <taxon>Muraenolepididae</taxon>
        <taxon>Muraenolepis</taxon>
    </lineage>
</organism>
<accession>A0A9Q0DDB2</accession>
<dbReference type="EMBL" id="JANIIK010000117">
    <property type="protein sequence ID" value="KAJ3586485.1"/>
    <property type="molecule type" value="Genomic_DNA"/>
</dbReference>
<proteinExistence type="predicted"/>
<dbReference type="AlphaFoldDB" id="A0A9Q0DDB2"/>
<evidence type="ECO:0000256" key="1">
    <source>
        <dbReference type="SAM" id="MobiDB-lite"/>
    </source>
</evidence>
<sequence length="70" mass="7457">PVHPGPLPLCAHVTIAGTRDDGGGEGHSVPHVRERAIRLPGRLPFPRVAARRAKRAEDRSEGQAHGGKLD</sequence>
<protein>
    <submittedName>
        <fullName evidence="2">Uncharacterized protein</fullName>
    </submittedName>
</protein>
<feature type="non-terminal residue" evidence="2">
    <location>
        <position position="70"/>
    </location>
</feature>
<dbReference type="Proteomes" id="UP001148018">
    <property type="component" value="Unassembled WGS sequence"/>
</dbReference>